<dbReference type="EMBL" id="KQ987747">
    <property type="protein sequence ID" value="KZV56919.1"/>
    <property type="molecule type" value="Genomic_DNA"/>
</dbReference>
<name>A0A2Z7DAP1_9LAMI</name>
<evidence type="ECO:0000313" key="2">
    <source>
        <dbReference type="Proteomes" id="UP000250235"/>
    </source>
</evidence>
<keyword evidence="2" id="KW-1185">Reference proteome</keyword>
<proteinExistence type="predicted"/>
<reference evidence="1 2" key="1">
    <citation type="journal article" date="2015" name="Proc. Natl. Acad. Sci. U.S.A.">
        <title>The resurrection genome of Boea hygrometrica: A blueprint for survival of dehydration.</title>
        <authorList>
            <person name="Xiao L."/>
            <person name="Yang G."/>
            <person name="Zhang L."/>
            <person name="Yang X."/>
            <person name="Zhao S."/>
            <person name="Ji Z."/>
            <person name="Zhou Q."/>
            <person name="Hu M."/>
            <person name="Wang Y."/>
            <person name="Chen M."/>
            <person name="Xu Y."/>
            <person name="Jin H."/>
            <person name="Xiao X."/>
            <person name="Hu G."/>
            <person name="Bao F."/>
            <person name="Hu Y."/>
            <person name="Wan P."/>
            <person name="Li L."/>
            <person name="Deng X."/>
            <person name="Kuang T."/>
            <person name="Xiang C."/>
            <person name="Zhu J.K."/>
            <person name="Oliver M.J."/>
            <person name="He Y."/>
        </authorList>
    </citation>
    <scope>NUCLEOTIDE SEQUENCE [LARGE SCALE GENOMIC DNA]</scope>
    <source>
        <strain evidence="2">cv. XS01</strain>
    </source>
</reference>
<gene>
    <name evidence="1" type="ORF">F511_18931</name>
</gene>
<organism evidence="1 2">
    <name type="scientific">Dorcoceras hygrometricum</name>
    <dbReference type="NCBI Taxonomy" id="472368"/>
    <lineage>
        <taxon>Eukaryota</taxon>
        <taxon>Viridiplantae</taxon>
        <taxon>Streptophyta</taxon>
        <taxon>Embryophyta</taxon>
        <taxon>Tracheophyta</taxon>
        <taxon>Spermatophyta</taxon>
        <taxon>Magnoliopsida</taxon>
        <taxon>eudicotyledons</taxon>
        <taxon>Gunneridae</taxon>
        <taxon>Pentapetalae</taxon>
        <taxon>asterids</taxon>
        <taxon>lamiids</taxon>
        <taxon>Lamiales</taxon>
        <taxon>Gesneriaceae</taxon>
        <taxon>Didymocarpoideae</taxon>
        <taxon>Trichosporeae</taxon>
        <taxon>Loxocarpinae</taxon>
        <taxon>Dorcoceras</taxon>
    </lineage>
</organism>
<protein>
    <submittedName>
        <fullName evidence="1">Uncharacterized protein</fullName>
    </submittedName>
</protein>
<dbReference type="Proteomes" id="UP000250235">
    <property type="component" value="Unassembled WGS sequence"/>
</dbReference>
<evidence type="ECO:0000313" key="1">
    <source>
        <dbReference type="EMBL" id="KZV56919.1"/>
    </source>
</evidence>
<accession>A0A2Z7DAP1</accession>
<sequence length="60" mass="6703">MNSLKESIKRTQYSVQLDLMQDIRDNKKQLGDEVATLSFQIAEVLGGIKGHDAKKGEVVK</sequence>
<dbReference type="AlphaFoldDB" id="A0A2Z7DAP1"/>